<dbReference type="EMBL" id="VSRR010029673">
    <property type="protein sequence ID" value="MPC69586.1"/>
    <property type="molecule type" value="Genomic_DNA"/>
</dbReference>
<organism evidence="1 2">
    <name type="scientific">Portunus trituberculatus</name>
    <name type="common">Swimming crab</name>
    <name type="synonym">Neptunus trituberculatus</name>
    <dbReference type="NCBI Taxonomy" id="210409"/>
    <lineage>
        <taxon>Eukaryota</taxon>
        <taxon>Metazoa</taxon>
        <taxon>Ecdysozoa</taxon>
        <taxon>Arthropoda</taxon>
        <taxon>Crustacea</taxon>
        <taxon>Multicrustacea</taxon>
        <taxon>Malacostraca</taxon>
        <taxon>Eumalacostraca</taxon>
        <taxon>Eucarida</taxon>
        <taxon>Decapoda</taxon>
        <taxon>Pleocyemata</taxon>
        <taxon>Brachyura</taxon>
        <taxon>Eubrachyura</taxon>
        <taxon>Portunoidea</taxon>
        <taxon>Portunidae</taxon>
        <taxon>Portuninae</taxon>
        <taxon>Portunus</taxon>
    </lineage>
</organism>
<evidence type="ECO:0000313" key="2">
    <source>
        <dbReference type="Proteomes" id="UP000324222"/>
    </source>
</evidence>
<gene>
    <name evidence="1" type="ORF">E2C01_063816</name>
</gene>
<comment type="caution">
    <text evidence="1">The sequence shown here is derived from an EMBL/GenBank/DDBJ whole genome shotgun (WGS) entry which is preliminary data.</text>
</comment>
<evidence type="ECO:0000313" key="1">
    <source>
        <dbReference type="EMBL" id="MPC69586.1"/>
    </source>
</evidence>
<reference evidence="1 2" key="1">
    <citation type="submission" date="2019-05" db="EMBL/GenBank/DDBJ databases">
        <title>Another draft genome of Portunus trituberculatus and its Hox gene families provides insights of decapod evolution.</title>
        <authorList>
            <person name="Jeong J.-H."/>
            <person name="Song I."/>
            <person name="Kim S."/>
            <person name="Choi T."/>
            <person name="Kim D."/>
            <person name="Ryu S."/>
            <person name="Kim W."/>
        </authorList>
    </citation>
    <scope>NUCLEOTIDE SEQUENCE [LARGE SCALE GENOMIC DNA]</scope>
    <source>
        <tissue evidence="1">Muscle</tissue>
    </source>
</reference>
<proteinExistence type="predicted"/>
<protein>
    <submittedName>
        <fullName evidence="1">Uncharacterized protein</fullName>
    </submittedName>
</protein>
<name>A0A5B7HI37_PORTR</name>
<dbReference type="AlphaFoldDB" id="A0A5B7HI37"/>
<dbReference type="Proteomes" id="UP000324222">
    <property type="component" value="Unassembled WGS sequence"/>
</dbReference>
<accession>A0A5B7HI37</accession>
<sequence length="58" mass="6845">MRLSVWSVDSSRAATWLPIPKVIHDVKLMYTLLMTQGREERLGKRFQNFSSRIICHKL</sequence>
<keyword evidence="2" id="KW-1185">Reference proteome</keyword>